<sequence>MLRPAPFRDGQNPKTSRARPQDYEDDVKRLLNDAIAFFSLYLFTDDAFPGLAKQTELATRAWNAACNKRETLVSYELSDRMIRAITSRKSTARGDVSDNIRSTVAEVYGFRRSAAPVSERHNVELAAALVENGMFHHKIAFFGNARTGAGFVHKELFDPIRNQSLAFILTVIRAHISEWSTGHLLKEDFTEVKNARFYEGFVKDIEKYGAGNNATAWANIRKRLYSKAFRAGGGVTLQVHTARMSQAAMQAATAELAGRSGLTDSEEEAEFPEEAEA</sequence>
<dbReference type="InterPro" id="IPR045341">
    <property type="entry name" value="DUF6532"/>
</dbReference>
<reference evidence="3" key="1">
    <citation type="submission" date="2019-10" db="EMBL/GenBank/DDBJ databases">
        <authorList>
            <person name="Nor Muhammad N."/>
        </authorList>
    </citation>
    <scope>NUCLEOTIDE SEQUENCE</scope>
</reference>
<evidence type="ECO:0000256" key="1">
    <source>
        <dbReference type="SAM" id="MobiDB-lite"/>
    </source>
</evidence>
<organism evidence="3">
    <name type="scientific">Ganoderma boninense</name>
    <dbReference type="NCBI Taxonomy" id="34458"/>
    <lineage>
        <taxon>Eukaryota</taxon>
        <taxon>Fungi</taxon>
        <taxon>Dikarya</taxon>
        <taxon>Basidiomycota</taxon>
        <taxon>Agaricomycotina</taxon>
        <taxon>Agaricomycetes</taxon>
        <taxon>Polyporales</taxon>
        <taxon>Polyporaceae</taxon>
        <taxon>Ganoderma</taxon>
    </lineage>
</organism>
<feature type="domain" description="DUF6532" evidence="2">
    <location>
        <begin position="34"/>
        <end position="207"/>
    </location>
</feature>
<dbReference type="EMBL" id="LR729670">
    <property type="protein sequence ID" value="VWP01797.1"/>
    <property type="molecule type" value="Genomic_DNA"/>
</dbReference>
<dbReference type="Pfam" id="PF20149">
    <property type="entry name" value="DUF6532"/>
    <property type="match status" value="1"/>
</dbReference>
<feature type="region of interest" description="Disordered" evidence="1">
    <location>
        <begin position="1"/>
        <end position="23"/>
    </location>
</feature>
<name>A0A5K1K773_9APHY</name>
<protein>
    <submittedName>
        <fullName evidence="3">Nitrogen regulatory protein NUT1</fullName>
    </submittedName>
</protein>
<dbReference type="AlphaFoldDB" id="A0A5K1K773"/>
<evidence type="ECO:0000259" key="2">
    <source>
        <dbReference type="Pfam" id="PF20149"/>
    </source>
</evidence>
<evidence type="ECO:0000313" key="3">
    <source>
        <dbReference type="EMBL" id="VWP01797.1"/>
    </source>
</evidence>
<proteinExistence type="predicted"/>
<feature type="region of interest" description="Disordered" evidence="1">
    <location>
        <begin position="257"/>
        <end position="277"/>
    </location>
</feature>
<accession>A0A5K1K773</accession>
<feature type="compositionally biased region" description="Acidic residues" evidence="1">
    <location>
        <begin position="264"/>
        <end position="277"/>
    </location>
</feature>
<gene>
    <name evidence="3" type="primary">Q01168</name>
</gene>